<feature type="region of interest" description="Disordered" evidence="10">
    <location>
        <begin position="1"/>
        <end position="45"/>
    </location>
</feature>
<keyword evidence="13" id="KW-1185">Reference proteome</keyword>
<dbReference type="SMART" id="SM00574">
    <property type="entry name" value="POX"/>
    <property type="match status" value="1"/>
</dbReference>
<evidence type="ECO:0000256" key="9">
    <source>
        <dbReference type="RuleBase" id="RU000488"/>
    </source>
</evidence>
<evidence type="ECO:0000256" key="1">
    <source>
        <dbReference type="ARBA" id="ARBA00004141"/>
    </source>
</evidence>
<dbReference type="SUPFAM" id="SSF103506">
    <property type="entry name" value="Mitochondrial carrier"/>
    <property type="match status" value="1"/>
</dbReference>
<dbReference type="EMBL" id="JAHUZN010000007">
    <property type="protein sequence ID" value="KAG8489830.1"/>
    <property type="molecule type" value="Genomic_DNA"/>
</dbReference>
<protein>
    <recommendedName>
        <fullName evidence="11">POX domain-containing protein</fullName>
    </recommendedName>
</protein>
<proteinExistence type="inferred from homology"/>
<dbReference type="Proteomes" id="UP000701853">
    <property type="component" value="Chromosome 7"/>
</dbReference>
<evidence type="ECO:0000259" key="11">
    <source>
        <dbReference type="SMART" id="SM00574"/>
    </source>
</evidence>
<evidence type="ECO:0000313" key="12">
    <source>
        <dbReference type="EMBL" id="KAG8489830.1"/>
    </source>
</evidence>
<dbReference type="PROSITE" id="PS50920">
    <property type="entry name" value="SOLCAR"/>
    <property type="match status" value="1"/>
</dbReference>
<feature type="compositionally biased region" description="Low complexity" evidence="10">
    <location>
        <begin position="195"/>
        <end position="205"/>
    </location>
</feature>
<dbReference type="Pfam" id="PF00153">
    <property type="entry name" value="Mito_carr"/>
    <property type="match status" value="1"/>
</dbReference>
<dbReference type="InterPro" id="IPR050391">
    <property type="entry name" value="Mito_Metabolite_Transporter"/>
</dbReference>
<sequence>MKRKEKKKGEKEERRREGEGAPAKGGGHRSGHGPSPAPATTRGGRKRVVEQCCMVVAEAWGAGGGCKWVSGSRSNLGARVSVVSLGLRYWAVGFKMYLAARLSQNPPNNSQNLPPKYALFPLPATRRHPSPAVTSGSNQDAISSLHGLVQRLHYNSYNPIDPSGAPRDTPRAQQGLSLTLSSQHQPGNYGSQPQAVSGNSASSGSAVTNGVSGIQSVLLSSKYLRAAQELLDKVVNVDNTGFTKTEMAKKAVEMIAIAVRLPENCRQRKETVLVARTLLVDHRYRQYHHQMQIVISTFEQTAGIGSAKTYTALVLKTISKQFRCLKDAIIGQIRAVNKIHFQGLSAGLLRQATYTTARLGSFKMLTSKAIEANDGKPLPLYQKALCGLTAGAIGACFGSPADLALIRMQADATLPAAQRRNYTNAFHALYRIVADTMHYC</sequence>
<comment type="subcellular location">
    <subcellularLocation>
        <location evidence="1">Membrane</location>
        <topology evidence="1">Multi-pass membrane protein</topology>
    </subcellularLocation>
</comment>
<dbReference type="AlphaFoldDB" id="A0A8J6D1A6"/>
<feature type="region of interest" description="Disordered" evidence="10">
    <location>
        <begin position="181"/>
        <end position="205"/>
    </location>
</feature>
<keyword evidence="7 8" id="KW-0472">Membrane</keyword>
<dbReference type="InterPro" id="IPR023395">
    <property type="entry name" value="MCP_dom_sf"/>
</dbReference>
<dbReference type="PANTHER" id="PTHR45618">
    <property type="entry name" value="MITOCHONDRIAL DICARBOXYLATE CARRIER-RELATED"/>
    <property type="match status" value="1"/>
</dbReference>
<dbReference type="InterPro" id="IPR018108">
    <property type="entry name" value="MCP_transmembrane"/>
</dbReference>
<accession>A0A8J6D1A6</accession>
<evidence type="ECO:0000256" key="3">
    <source>
        <dbReference type="ARBA" id="ARBA00022448"/>
    </source>
</evidence>
<keyword evidence="4 8" id="KW-0812">Transmembrane</keyword>
<evidence type="ECO:0000256" key="7">
    <source>
        <dbReference type="ARBA" id="ARBA00023136"/>
    </source>
</evidence>
<evidence type="ECO:0000256" key="8">
    <source>
        <dbReference type="PROSITE-ProRule" id="PRU00282"/>
    </source>
</evidence>
<evidence type="ECO:0000256" key="2">
    <source>
        <dbReference type="ARBA" id="ARBA00006375"/>
    </source>
</evidence>
<feature type="domain" description="POX" evidence="11">
    <location>
        <begin position="212"/>
        <end position="331"/>
    </location>
</feature>
<evidence type="ECO:0000256" key="10">
    <source>
        <dbReference type="SAM" id="MobiDB-lite"/>
    </source>
</evidence>
<evidence type="ECO:0000313" key="13">
    <source>
        <dbReference type="Proteomes" id="UP000701853"/>
    </source>
</evidence>
<gene>
    <name evidence="12" type="ORF">CXB51_017885</name>
</gene>
<feature type="compositionally biased region" description="Polar residues" evidence="10">
    <location>
        <begin position="181"/>
        <end position="194"/>
    </location>
</feature>
<reference evidence="12 13" key="1">
    <citation type="journal article" date="2021" name="bioRxiv">
        <title>The Gossypium anomalum genome as a resource for cotton improvement and evolutionary analysis of hybrid incompatibility.</title>
        <authorList>
            <person name="Grover C.E."/>
            <person name="Yuan D."/>
            <person name="Arick M.A."/>
            <person name="Miller E.R."/>
            <person name="Hu G."/>
            <person name="Peterson D.G."/>
            <person name="Wendel J.F."/>
            <person name="Udall J.A."/>
        </authorList>
    </citation>
    <scope>NUCLEOTIDE SEQUENCE [LARGE SCALE GENOMIC DNA]</scope>
    <source>
        <strain evidence="12">JFW-Udall</strain>
        <tissue evidence="12">Leaf</tissue>
    </source>
</reference>
<dbReference type="InterPro" id="IPR006563">
    <property type="entry name" value="POX_dom"/>
</dbReference>
<keyword evidence="6" id="KW-1133">Transmembrane helix</keyword>
<comment type="similarity">
    <text evidence="2 9">Belongs to the mitochondrial carrier (TC 2.A.29) family.</text>
</comment>
<dbReference type="Pfam" id="PF07526">
    <property type="entry name" value="POX"/>
    <property type="match status" value="1"/>
</dbReference>
<comment type="caution">
    <text evidence="12">The sequence shown here is derived from an EMBL/GenBank/DDBJ whole genome shotgun (WGS) entry which is preliminary data.</text>
</comment>
<keyword evidence="5" id="KW-0677">Repeat</keyword>
<keyword evidence="3 9" id="KW-0813">Transport</keyword>
<evidence type="ECO:0000256" key="5">
    <source>
        <dbReference type="ARBA" id="ARBA00022737"/>
    </source>
</evidence>
<dbReference type="GO" id="GO:0016020">
    <property type="term" value="C:membrane"/>
    <property type="evidence" value="ECO:0007669"/>
    <property type="project" value="UniProtKB-SubCell"/>
</dbReference>
<dbReference type="OrthoDB" id="756301at2759"/>
<name>A0A8J6D1A6_9ROSI</name>
<evidence type="ECO:0000256" key="4">
    <source>
        <dbReference type="ARBA" id="ARBA00022692"/>
    </source>
</evidence>
<feature type="compositionally biased region" description="Basic and acidic residues" evidence="10">
    <location>
        <begin position="7"/>
        <end position="19"/>
    </location>
</feature>
<evidence type="ECO:0000256" key="6">
    <source>
        <dbReference type="ARBA" id="ARBA00022989"/>
    </source>
</evidence>
<organism evidence="12 13">
    <name type="scientific">Gossypium anomalum</name>
    <dbReference type="NCBI Taxonomy" id="47600"/>
    <lineage>
        <taxon>Eukaryota</taxon>
        <taxon>Viridiplantae</taxon>
        <taxon>Streptophyta</taxon>
        <taxon>Embryophyta</taxon>
        <taxon>Tracheophyta</taxon>
        <taxon>Spermatophyta</taxon>
        <taxon>Magnoliopsida</taxon>
        <taxon>eudicotyledons</taxon>
        <taxon>Gunneridae</taxon>
        <taxon>Pentapetalae</taxon>
        <taxon>rosids</taxon>
        <taxon>malvids</taxon>
        <taxon>Malvales</taxon>
        <taxon>Malvaceae</taxon>
        <taxon>Malvoideae</taxon>
        <taxon>Gossypium</taxon>
    </lineage>
</organism>
<feature type="repeat" description="Solcar" evidence="8">
    <location>
        <begin position="378"/>
        <end position="440"/>
    </location>
</feature>
<dbReference type="Gene3D" id="1.50.40.10">
    <property type="entry name" value="Mitochondrial carrier domain"/>
    <property type="match status" value="1"/>
</dbReference>